<proteinExistence type="predicted"/>
<sequence length="145" mass="16094">STATIVPLHSLGTSPAELQSDSLSEQPIPEVLLELSILYPESLDLEPMDSPHAATNDVDMEIDGNLNQSQTVTPQMDSHVKMVSSILAKLQRDFEVLKTWKDLTDTSRTIIDKECVRILTLANTLAEKIDTDAVRKVVQELRNIL</sequence>
<keyword evidence="3" id="KW-1185">Reference proteome</keyword>
<name>A0AA38C8V3_TAXCH</name>
<comment type="caution">
    <text evidence="2">The sequence shown here is derived from an EMBL/GenBank/DDBJ whole genome shotgun (WGS) entry which is preliminary data.</text>
</comment>
<accession>A0AA38C8V3</accession>
<evidence type="ECO:0000313" key="2">
    <source>
        <dbReference type="EMBL" id="KAH9292624.1"/>
    </source>
</evidence>
<evidence type="ECO:0000256" key="1">
    <source>
        <dbReference type="SAM" id="MobiDB-lite"/>
    </source>
</evidence>
<feature type="non-terminal residue" evidence="2">
    <location>
        <position position="1"/>
    </location>
</feature>
<feature type="compositionally biased region" description="Polar residues" evidence="1">
    <location>
        <begin position="11"/>
        <end position="22"/>
    </location>
</feature>
<protein>
    <submittedName>
        <fullName evidence="2">Uncharacterized protein</fullName>
    </submittedName>
</protein>
<feature type="region of interest" description="Disordered" evidence="1">
    <location>
        <begin position="1"/>
        <end position="22"/>
    </location>
</feature>
<gene>
    <name evidence="2" type="ORF">KI387_042190</name>
</gene>
<dbReference type="EMBL" id="JAHRHJ020002767">
    <property type="protein sequence ID" value="KAH9292624.1"/>
    <property type="molecule type" value="Genomic_DNA"/>
</dbReference>
<dbReference type="Proteomes" id="UP000824469">
    <property type="component" value="Unassembled WGS sequence"/>
</dbReference>
<evidence type="ECO:0000313" key="3">
    <source>
        <dbReference type="Proteomes" id="UP000824469"/>
    </source>
</evidence>
<organism evidence="2 3">
    <name type="scientific">Taxus chinensis</name>
    <name type="common">Chinese yew</name>
    <name type="synonym">Taxus wallichiana var. chinensis</name>
    <dbReference type="NCBI Taxonomy" id="29808"/>
    <lineage>
        <taxon>Eukaryota</taxon>
        <taxon>Viridiplantae</taxon>
        <taxon>Streptophyta</taxon>
        <taxon>Embryophyta</taxon>
        <taxon>Tracheophyta</taxon>
        <taxon>Spermatophyta</taxon>
        <taxon>Pinopsida</taxon>
        <taxon>Pinidae</taxon>
        <taxon>Conifers II</taxon>
        <taxon>Cupressales</taxon>
        <taxon>Taxaceae</taxon>
        <taxon>Taxus</taxon>
    </lineage>
</organism>
<reference evidence="2 3" key="1">
    <citation type="journal article" date="2021" name="Nat. Plants">
        <title>The Taxus genome provides insights into paclitaxel biosynthesis.</title>
        <authorList>
            <person name="Xiong X."/>
            <person name="Gou J."/>
            <person name="Liao Q."/>
            <person name="Li Y."/>
            <person name="Zhou Q."/>
            <person name="Bi G."/>
            <person name="Li C."/>
            <person name="Du R."/>
            <person name="Wang X."/>
            <person name="Sun T."/>
            <person name="Guo L."/>
            <person name="Liang H."/>
            <person name="Lu P."/>
            <person name="Wu Y."/>
            <person name="Zhang Z."/>
            <person name="Ro D.K."/>
            <person name="Shang Y."/>
            <person name="Huang S."/>
            <person name="Yan J."/>
        </authorList>
    </citation>
    <scope>NUCLEOTIDE SEQUENCE [LARGE SCALE GENOMIC DNA]</scope>
    <source>
        <strain evidence="2">Ta-2019</strain>
    </source>
</reference>
<dbReference type="AlphaFoldDB" id="A0AA38C8V3"/>